<proteinExistence type="predicted"/>
<name>A0ABD3KY03_EUCGL</name>
<dbReference type="AlphaFoldDB" id="A0ABD3KY03"/>
<protein>
    <submittedName>
        <fullName evidence="2">Uncharacterized protein</fullName>
    </submittedName>
</protein>
<gene>
    <name evidence="2" type="ORF">ACJRO7_017708</name>
</gene>
<reference evidence="2 3" key="1">
    <citation type="submission" date="2024-11" db="EMBL/GenBank/DDBJ databases">
        <title>Chromosome-level genome assembly of Eucalyptus globulus Labill. provides insights into its genome evolution.</title>
        <authorList>
            <person name="Li X."/>
        </authorList>
    </citation>
    <scope>NUCLEOTIDE SEQUENCE [LARGE SCALE GENOMIC DNA]</scope>
    <source>
        <strain evidence="2">CL2024</strain>
        <tissue evidence="2">Fresh tender leaves</tissue>
    </source>
</reference>
<comment type="caution">
    <text evidence="2">The sequence shown here is derived from an EMBL/GenBank/DDBJ whole genome shotgun (WGS) entry which is preliminary data.</text>
</comment>
<organism evidence="2 3">
    <name type="scientific">Eucalyptus globulus</name>
    <name type="common">Tasmanian blue gum</name>
    <dbReference type="NCBI Taxonomy" id="34317"/>
    <lineage>
        <taxon>Eukaryota</taxon>
        <taxon>Viridiplantae</taxon>
        <taxon>Streptophyta</taxon>
        <taxon>Embryophyta</taxon>
        <taxon>Tracheophyta</taxon>
        <taxon>Spermatophyta</taxon>
        <taxon>Magnoliopsida</taxon>
        <taxon>eudicotyledons</taxon>
        <taxon>Gunneridae</taxon>
        <taxon>Pentapetalae</taxon>
        <taxon>rosids</taxon>
        <taxon>malvids</taxon>
        <taxon>Myrtales</taxon>
        <taxon>Myrtaceae</taxon>
        <taxon>Myrtoideae</taxon>
        <taxon>Eucalypteae</taxon>
        <taxon>Eucalyptus</taxon>
    </lineage>
</organism>
<accession>A0ABD3KY03</accession>
<feature type="signal peptide" evidence="1">
    <location>
        <begin position="1"/>
        <end position="19"/>
    </location>
</feature>
<keyword evidence="1" id="KW-0732">Signal</keyword>
<evidence type="ECO:0000256" key="1">
    <source>
        <dbReference type="SAM" id="SignalP"/>
    </source>
</evidence>
<evidence type="ECO:0000313" key="2">
    <source>
        <dbReference type="EMBL" id="KAL3742271.1"/>
    </source>
</evidence>
<keyword evidence="3" id="KW-1185">Reference proteome</keyword>
<feature type="chain" id="PRO_5044855474" evidence="1">
    <location>
        <begin position="20"/>
        <end position="94"/>
    </location>
</feature>
<dbReference type="Proteomes" id="UP001634007">
    <property type="component" value="Unassembled WGS sequence"/>
</dbReference>
<evidence type="ECO:0000313" key="3">
    <source>
        <dbReference type="Proteomes" id="UP001634007"/>
    </source>
</evidence>
<dbReference type="EMBL" id="JBJKBG010000004">
    <property type="protein sequence ID" value="KAL3742271.1"/>
    <property type="molecule type" value="Genomic_DNA"/>
</dbReference>
<sequence length="94" mass="10748">MRPQILLVALFLAILPVLAIPAQIKDVQNVRIRRAAQLAVLEFNKKNSTCLIFKDYRLHLVTDQPSSPCYKSRVQVCFWLHVPLKILSFEGKAC</sequence>